<proteinExistence type="predicted"/>
<feature type="compositionally biased region" description="Basic and acidic residues" evidence="1">
    <location>
        <begin position="156"/>
        <end position="165"/>
    </location>
</feature>
<dbReference type="EMBL" id="HBGW01097255">
    <property type="protein sequence ID" value="CAD9643891.1"/>
    <property type="molecule type" value="Transcribed_RNA"/>
</dbReference>
<feature type="region of interest" description="Disordered" evidence="1">
    <location>
        <begin position="146"/>
        <end position="178"/>
    </location>
</feature>
<feature type="region of interest" description="Disordered" evidence="1">
    <location>
        <begin position="68"/>
        <end position="105"/>
    </location>
</feature>
<reference evidence="2" key="1">
    <citation type="submission" date="2021-01" db="EMBL/GenBank/DDBJ databases">
        <authorList>
            <person name="Corre E."/>
            <person name="Pelletier E."/>
            <person name="Niang G."/>
            <person name="Scheremetjew M."/>
            <person name="Finn R."/>
            <person name="Kale V."/>
            <person name="Holt S."/>
            <person name="Cochrane G."/>
            <person name="Meng A."/>
            <person name="Brown T."/>
            <person name="Cohen L."/>
        </authorList>
    </citation>
    <scope>NUCLEOTIDE SEQUENCE</scope>
    <source>
        <strain evidence="2">RCC3387</strain>
    </source>
</reference>
<feature type="compositionally biased region" description="Basic and acidic residues" evidence="1">
    <location>
        <begin position="87"/>
        <end position="97"/>
    </location>
</feature>
<organism evidence="2">
    <name type="scientific">Zooxanthella nutricula</name>
    <dbReference type="NCBI Taxonomy" id="1333877"/>
    <lineage>
        <taxon>Eukaryota</taxon>
        <taxon>Sar</taxon>
        <taxon>Alveolata</taxon>
        <taxon>Dinophyceae</taxon>
        <taxon>Peridiniales</taxon>
        <taxon>Peridiniales incertae sedis</taxon>
        <taxon>Zooxanthella</taxon>
    </lineage>
</organism>
<accession>A0A6U6WAB0</accession>
<sequence>MARLEQASFCGEADLDAERGSLQELRSPTPVAAERPLPLLLWQPDAEKDLSAKWDRQLAASVHGLWSRETTPGSEFEAPLSPLPSPRSDEPWSRESWSDGAEPARPSALVDVDDRAELAAGACVSPLRGPRRCGLAVEAVPEAAGDEEACEAGEEASEKRSRVTVEEVDPGSPQSVASMSHIERWSDRDETLIIFDWDDTLCPTTHYDQELRGGEAPQEREAADLEALAVAVRNVLQVAAGVGRVAVVTMAATGWVEDTMQRLLPGLGSVFDDLDIPVVLAREGVPTPFKRQAFADCREPSQYLKRRAMARVIQDFYTGRLEGIAGRARSWKNILSIGDSWAERNALQDLVFSKTQRDRRGRWKECRCKTMKLLTEPTLAQLTEQVSVVAQWIPTLVCHDGDLDINLDEEAGAR</sequence>
<name>A0A6U6WAB0_9DINO</name>
<dbReference type="PANTHER" id="PTHR38899:SF1">
    <property type="entry name" value="PROTEIN KINASE"/>
    <property type="match status" value="1"/>
</dbReference>
<protein>
    <submittedName>
        <fullName evidence="2">Uncharacterized protein</fullName>
    </submittedName>
</protein>
<feature type="compositionally biased region" description="Acidic residues" evidence="1">
    <location>
        <begin position="146"/>
        <end position="155"/>
    </location>
</feature>
<evidence type="ECO:0000313" key="2">
    <source>
        <dbReference type="EMBL" id="CAD9643891.1"/>
    </source>
</evidence>
<feature type="region of interest" description="Disordered" evidence="1">
    <location>
        <begin position="1"/>
        <end position="30"/>
    </location>
</feature>
<evidence type="ECO:0000256" key="1">
    <source>
        <dbReference type="SAM" id="MobiDB-lite"/>
    </source>
</evidence>
<gene>
    <name evidence="2" type="ORF">BRAN1462_LOCUS61713</name>
</gene>
<dbReference type="PANTHER" id="PTHR38899">
    <property type="entry name" value="DOMAIN OOKINETE PROTEIN, PUTATIVE-RELATED"/>
    <property type="match status" value="1"/>
</dbReference>
<dbReference type="AlphaFoldDB" id="A0A6U6WAB0"/>